<organism evidence="2 3">
    <name type="scientific">Phaeosphaeria nodorum (strain SN15 / ATCC MYA-4574 / FGSC 10173)</name>
    <name type="common">Glume blotch fungus</name>
    <name type="synonym">Parastagonospora nodorum</name>
    <dbReference type="NCBI Taxonomy" id="321614"/>
    <lineage>
        <taxon>Eukaryota</taxon>
        <taxon>Fungi</taxon>
        <taxon>Dikarya</taxon>
        <taxon>Ascomycota</taxon>
        <taxon>Pezizomycotina</taxon>
        <taxon>Dothideomycetes</taxon>
        <taxon>Pleosporomycetidae</taxon>
        <taxon>Pleosporales</taxon>
        <taxon>Pleosporineae</taxon>
        <taxon>Phaeosphaeriaceae</taxon>
        <taxon>Parastagonospora</taxon>
    </lineage>
</organism>
<dbReference type="AlphaFoldDB" id="Q0U3Z7"/>
<evidence type="ECO:0000313" key="2">
    <source>
        <dbReference type="EMBL" id="EAT78964.1"/>
    </source>
</evidence>
<dbReference type="KEGG" id="pno:SNOG_13517"/>
<dbReference type="RefSeq" id="XP_001803725.1">
    <property type="nucleotide sequence ID" value="XM_001803673.1"/>
</dbReference>
<dbReference type="Proteomes" id="UP000001055">
    <property type="component" value="Unassembled WGS sequence"/>
</dbReference>
<sequence>MWNRDTGERGDGDAGQPIQTENIDALILVASDVHPGLPERDEVFAERVRLFPEGCLALTDHNSKELVGYAISHPIRHRQPPDLDSLLGEIDRDAEQYYIHDLAILPVYHGSGNAKEAMKILMNVAERYESTCLVSVYGTAMFWRRFGFVDVDVDETLKTKLLGYGGDAIMLERKSRTHDGVEKG</sequence>
<dbReference type="OMA" id="TLYLHDM"/>
<evidence type="ECO:0000313" key="3">
    <source>
        <dbReference type="Proteomes" id="UP000001055"/>
    </source>
</evidence>
<protein>
    <recommendedName>
        <fullName evidence="1">N-acetyltransferase domain-containing protein</fullName>
    </recommendedName>
</protein>
<gene>
    <name evidence="2" type="ORF">SNOG_13517</name>
</gene>
<dbReference type="InterPro" id="IPR016181">
    <property type="entry name" value="Acyl_CoA_acyltransferase"/>
</dbReference>
<dbReference type="EMBL" id="CH445351">
    <property type="protein sequence ID" value="EAT78964.1"/>
    <property type="molecule type" value="Genomic_DNA"/>
</dbReference>
<dbReference type="Pfam" id="PF00583">
    <property type="entry name" value="Acetyltransf_1"/>
    <property type="match status" value="1"/>
</dbReference>
<dbReference type="GO" id="GO:0008080">
    <property type="term" value="F:N-acetyltransferase activity"/>
    <property type="evidence" value="ECO:0000318"/>
    <property type="project" value="GO_Central"/>
</dbReference>
<dbReference type="HOGENOM" id="CLU_099842_0_0_1"/>
<accession>Q0U3Z7</accession>
<dbReference type="SUPFAM" id="SSF55729">
    <property type="entry name" value="Acyl-CoA N-acyltransferases (Nat)"/>
    <property type="match status" value="1"/>
</dbReference>
<dbReference type="eggNOG" id="ENOG502SE0Y">
    <property type="taxonomic scope" value="Eukaryota"/>
</dbReference>
<dbReference type="InterPro" id="IPR000182">
    <property type="entry name" value="GNAT_dom"/>
</dbReference>
<dbReference type="InParanoid" id="Q0U3Z7"/>
<dbReference type="VEuPathDB" id="FungiDB:JI435_135170"/>
<dbReference type="GeneID" id="5980645"/>
<evidence type="ECO:0000259" key="1">
    <source>
        <dbReference type="PROSITE" id="PS51186"/>
    </source>
</evidence>
<dbReference type="PROSITE" id="PS51186">
    <property type="entry name" value="GNAT"/>
    <property type="match status" value="1"/>
</dbReference>
<reference evidence="3" key="1">
    <citation type="journal article" date="2007" name="Plant Cell">
        <title>Dothideomycete-plant interactions illuminated by genome sequencing and EST analysis of the wheat pathogen Stagonospora nodorum.</title>
        <authorList>
            <person name="Hane J.K."/>
            <person name="Lowe R.G."/>
            <person name="Solomon P.S."/>
            <person name="Tan K.C."/>
            <person name="Schoch C.L."/>
            <person name="Spatafora J.W."/>
            <person name="Crous P.W."/>
            <person name="Kodira C."/>
            <person name="Birren B.W."/>
            <person name="Galagan J.E."/>
            <person name="Torriani S.F."/>
            <person name="McDonald B.A."/>
            <person name="Oliver R.P."/>
        </authorList>
    </citation>
    <scope>NUCLEOTIDE SEQUENCE [LARGE SCALE GENOMIC DNA]</scope>
    <source>
        <strain evidence="3">SN15 / ATCC MYA-4574 / FGSC 10173</strain>
    </source>
</reference>
<proteinExistence type="predicted"/>
<feature type="domain" description="N-acetyltransferase" evidence="1">
    <location>
        <begin position="13"/>
        <end position="176"/>
    </location>
</feature>
<dbReference type="Gene3D" id="3.40.630.30">
    <property type="match status" value="1"/>
</dbReference>
<name>Q0U3Z7_PHANO</name>